<dbReference type="InterPro" id="IPR045323">
    <property type="entry name" value="CCDC34"/>
</dbReference>
<dbReference type="AlphaFoldDB" id="V9KPN8"/>
<evidence type="ECO:0000259" key="2">
    <source>
        <dbReference type="Pfam" id="PF13904"/>
    </source>
</evidence>
<name>V9KPN8_CALMI</name>
<protein>
    <submittedName>
        <fullName evidence="3">Coiled-coil domain-containing protein 34-like protein</fullName>
    </submittedName>
</protein>
<dbReference type="Pfam" id="PF13904">
    <property type="entry name" value="CCDC34"/>
    <property type="match status" value="1"/>
</dbReference>
<evidence type="ECO:0000256" key="1">
    <source>
        <dbReference type="SAM" id="MobiDB-lite"/>
    </source>
</evidence>
<sequence>MSSESSYQETSQNTTCHSDSHHHSCRLEPEIQPKSCDLSSPAGSTSSLLSPIYHESYESEDEENEAPNKQTCRISDRVQESTSSIGTDPASNKPTISTPEIRRESRQNNWSRKEDENRKCNFDCSEDSTSSLLSLIYHGSYESEEKDEAPNKFANRPLSRRAKCTGNRLTDTASKRRTVSTSRLRGSTRKEIISELCFKDISLTAWEQWLIKKTKEERSEMQNKSHQEVILKEANLIEQEKREEKTIRAHEMHKNWVQRKNEKEKLENELKLRKEKKIKEAKEEQRAQAQEKANEKFQEWLNKKKLQEREHKRKEKEDEEKRIAKMQEKKEKANQVFKEWLKKAKSRPRTAPSSFGYANGKLTGYYDGSSNPAPSYCNPIPWKPIPVPCSEDVNRKVTSKKNRISVRLCNPQPPVVIKPRDNLIVGNTWTRARLKKYT</sequence>
<reference evidence="3" key="1">
    <citation type="journal article" date="2014" name="Nature">
        <title>Elephant shark genome provides unique insights into gnathostome evolution.</title>
        <authorList>
            <consortium name="International Elephant Shark Genome Sequencing Consortium"/>
            <person name="Venkatesh B."/>
            <person name="Lee A.P."/>
            <person name="Ravi V."/>
            <person name="Maurya A.K."/>
            <person name="Lian M.M."/>
            <person name="Swann J.B."/>
            <person name="Ohta Y."/>
            <person name="Flajnik M.F."/>
            <person name="Sutoh Y."/>
            <person name="Kasahara M."/>
            <person name="Hoon S."/>
            <person name="Gangu V."/>
            <person name="Roy S.W."/>
            <person name="Irimia M."/>
            <person name="Korzh V."/>
            <person name="Kondrychyn I."/>
            <person name="Lim Z.W."/>
            <person name="Tay B.H."/>
            <person name="Tohari S."/>
            <person name="Kong K.W."/>
            <person name="Ho S."/>
            <person name="Lorente-Galdos B."/>
            <person name="Quilez J."/>
            <person name="Marques-Bonet T."/>
            <person name="Raney B.J."/>
            <person name="Ingham P.W."/>
            <person name="Tay A."/>
            <person name="Hillier L.W."/>
            <person name="Minx P."/>
            <person name="Boehm T."/>
            <person name="Wilson R.K."/>
            <person name="Brenner S."/>
            <person name="Warren W.C."/>
        </authorList>
    </citation>
    <scope>NUCLEOTIDE SEQUENCE</scope>
    <source>
        <tissue evidence="3">Kidney</tissue>
    </source>
</reference>
<proteinExistence type="evidence at transcript level"/>
<feature type="compositionally biased region" description="Basic and acidic residues" evidence="1">
    <location>
        <begin position="18"/>
        <end position="31"/>
    </location>
</feature>
<feature type="compositionally biased region" description="Polar residues" evidence="1">
    <location>
        <begin position="1"/>
        <end position="16"/>
    </location>
</feature>
<feature type="compositionally biased region" description="Low complexity" evidence="1">
    <location>
        <begin position="38"/>
        <end position="50"/>
    </location>
</feature>
<dbReference type="InterPro" id="IPR025259">
    <property type="entry name" value="CCDC34/181"/>
</dbReference>
<evidence type="ECO:0000313" key="3">
    <source>
        <dbReference type="EMBL" id="AFP00261.1"/>
    </source>
</evidence>
<feature type="region of interest" description="Disordered" evidence="1">
    <location>
        <begin position="242"/>
        <end position="321"/>
    </location>
</feature>
<dbReference type="PANTHER" id="PTHR23247:SF2">
    <property type="entry name" value="COILED-COIL DOMAIN-CONTAINING PROTEIN 34"/>
    <property type="match status" value="1"/>
</dbReference>
<feature type="domain" description="Coiled-coil" evidence="2">
    <location>
        <begin position="203"/>
        <end position="382"/>
    </location>
</feature>
<accession>V9KPN8</accession>
<organism evidence="3">
    <name type="scientific">Callorhinchus milii</name>
    <name type="common">Ghost shark</name>
    <dbReference type="NCBI Taxonomy" id="7868"/>
    <lineage>
        <taxon>Eukaryota</taxon>
        <taxon>Metazoa</taxon>
        <taxon>Chordata</taxon>
        <taxon>Craniata</taxon>
        <taxon>Vertebrata</taxon>
        <taxon>Chondrichthyes</taxon>
        <taxon>Holocephali</taxon>
        <taxon>Chimaeriformes</taxon>
        <taxon>Callorhinchidae</taxon>
        <taxon>Callorhinchus</taxon>
    </lineage>
</organism>
<feature type="compositionally biased region" description="Basic and acidic residues" evidence="1">
    <location>
        <begin position="292"/>
        <end position="321"/>
    </location>
</feature>
<dbReference type="EMBL" id="JW867743">
    <property type="protein sequence ID" value="AFP00261.1"/>
    <property type="molecule type" value="mRNA"/>
</dbReference>
<feature type="region of interest" description="Disordered" evidence="1">
    <location>
        <begin position="1"/>
        <end position="120"/>
    </location>
</feature>
<feature type="compositionally biased region" description="Polar residues" evidence="1">
    <location>
        <begin position="80"/>
        <end position="98"/>
    </location>
</feature>
<dbReference type="PANTHER" id="PTHR23247">
    <property type="entry name" value="NY-REN-41 ANTIGEN L15 -RELATED"/>
    <property type="match status" value="1"/>
</dbReference>
<feature type="region of interest" description="Disordered" evidence="1">
    <location>
        <begin position="144"/>
        <end position="185"/>
    </location>
</feature>
<feature type="compositionally biased region" description="Basic and acidic residues" evidence="1">
    <location>
        <begin position="242"/>
        <end position="286"/>
    </location>
</feature>
<feature type="compositionally biased region" description="Basic and acidic residues" evidence="1">
    <location>
        <begin position="100"/>
        <end position="120"/>
    </location>
</feature>